<dbReference type="InterPro" id="IPR004360">
    <property type="entry name" value="Glyas_Fos-R_dOase_dom"/>
</dbReference>
<dbReference type="EMBL" id="CADCTB010000177">
    <property type="protein sequence ID" value="CAA9263132.1"/>
    <property type="molecule type" value="Genomic_DNA"/>
</dbReference>
<reference evidence="2" key="1">
    <citation type="submission" date="2020-02" db="EMBL/GenBank/DDBJ databases">
        <authorList>
            <person name="Meier V. D."/>
        </authorList>
    </citation>
    <scope>NUCLEOTIDE SEQUENCE</scope>
    <source>
        <strain evidence="2">AVDCRST_MAG10</strain>
    </source>
</reference>
<dbReference type="InterPro" id="IPR029068">
    <property type="entry name" value="Glyas_Bleomycin-R_OHBP_Dase"/>
</dbReference>
<evidence type="ECO:0000259" key="1">
    <source>
        <dbReference type="PROSITE" id="PS51819"/>
    </source>
</evidence>
<dbReference type="SUPFAM" id="SSF54593">
    <property type="entry name" value="Glyoxalase/Bleomycin resistance protein/Dihydroxybiphenyl dioxygenase"/>
    <property type="match status" value="1"/>
</dbReference>
<dbReference type="InterPro" id="IPR050383">
    <property type="entry name" value="GlyoxalaseI/FosfomycinResist"/>
</dbReference>
<dbReference type="PROSITE" id="PS51819">
    <property type="entry name" value="VOC"/>
    <property type="match status" value="1"/>
</dbReference>
<dbReference type="InterPro" id="IPR037523">
    <property type="entry name" value="VOC_core"/>
</dbReference>
<dbReference type="AlphaFoldDB" id="A0A6J4IVZ8"/>
<feature type="domain" description="VOC" evidence="1">
    <location>
        <begin position="6"/>
        <end position="131"/>
    </location>
</feature>
<dbReference type="PANTHER" id="PTHR21366">
    <property type="entry name" value="GLYOXALASE FAMILY PROTEIN"/>
    <property type="match status" value="1"/>
</dbReference>
<name>A0A6J4IVZ8_9ACTN</name>
<dbReference type="Gene3D" id="3.10.180.10">
    <property type="entry name" value="2,3-Dihydroxybiphenyl 1,2-Dioxygenase, domain 1"/>
    <property type="match status" value="1"/>
</dbReference>
<accession>A0A6J4IVZ8</accession>
<organism evidence="2">
    <name type="scientific">uncultured Acidimicrobiales bacterium</name>
    <dbReference type="NCBI Taxonomy" id="310071"/>
    <lineage>
        <taxon>Bacteria</taxon>
        <taxon>Bacillati</taxon>
        <taxon>Actinomycetota</taxon>
        <taxon>Acidimicrobiia</taxon>
        <taxon>Acidimicrobiales</taxon>
        <taxon>environmental samples</taxon>
    </lineage>
</organism>
<protein>
    <recommendedName>
        <fullName evidence="1">VOC domain-containing protein</fullName>
    </recommendedName>
</protein>
<dbReference type="Pfam" id="PF00903">
    <property type="entry name" value="Glyoxalase"/>
    <property type="match status" value="1"/>
</dbReference>
<gene>
    <name evidence="2" type="ORF">AVDCRST_MAG10-2863</name>
</gene>
<proteinExistence type="predicted"/>
<sequence length="132" mass="14578">MTTLVGFSHLSLSVTDLDRSTEWYREMLGFTVDSRVEGDGFRRNRLRHPDAGITLTLTAHEAGSGDAFDERRTGMDHVSFAVPSIENLHDLKEQFQARGVEHSEVKPTASGAGGMITFRDPDNIQLELFAAG</sequence>
<evidence type="ECO:0000313" key="2">
    <source>
        <dbReference type="EMBL" id="CAA9263132.1"/>
    </source>
</evidence>